<evidence type="ECO:0000256" key="6">
    <source>
        <dbReference type="SAM" id="Phobius"/>
    </source>
</evidence>
<keyword evidence="3 6" id="KW-0812">Transmembrane</keyword>
<gene>
    <name evidence="8" type="ORF">GO485_04165</name>
    <name evidence="9" type="ORF">IP92_01366</name>
</gene>
<dbReference type="AlphaFoldDB" id="A0A562Q0E5"/>
<accession>A0A562Q0E5</accession>
<dbReference type="RefSeq" id="WP_145873769.1">
    <property type="nucleotide sequence ID" value="NZ_VLKW01000002.1"/>
</dbReference>
<evidence type="ECO:0000256" key="5">
    <source>
        <dbReference type="ARBA" id="ARBA00023136"/>
    </source>
</evidence>
<dbReference type="Pfam" id="PF04138">
    <property type="entry name" value="GtrA_DPMS_TM"/>
    <property type="match status" value="1"/>
</dbReference>
<reference evidence="9 10" key="1">
    <citation type="journal article" date="2015" name="Stand. Genomic Sci.">
        <title>Genomic Encyclopedia of Bacterial and Archaeal Type Strains, Phase III: the genomes of soil and plant-associated and newly described type strains.</title>
        <authorList>
            <person name="Whitman W.B."/>
            <person name="Woyke T."/>
            <person name="Klenk H.P."/>
            <person name="Zhou Y."/>
            <person name="Lilburn T.G."/>
            <person name="Beck B.J."/>
            <person name="De Vos P."/>
            <person name="Vandamme P."/>
            <person name="Eisen J.A."/>
            <person name="Garrity G."/>
            <person name="Hugenholtz P."/>
            <person name="Kyrpides N.C."/>
        </authorList>
    </citation>
    <scope>NUCLEOTIDE SEQUENCE [LARGE SCALE GENOMIC DNA]</scope>
    <source>
        <strain evidence="9 10">CGMCC 1.10685</strain>
    </source>
</reference>
<dbReference type="InterPro" id="IPR007267">
    <property type="entry name" value="GtrA_DPMS_TM"/>
</dbReference>
<reference evidence="8 11" key="3">
    <citation type="submission" date="2019-12" db="EMBL/GenBank/DDBJ databases">
        <title>Draft Genome Sequences of Six Type Strains of the Genus Massilia.</title>
        <authorList>
            <person name="Miess H."/>
            <person name="Frediansyah A."/>
            <person name="Goeker M."/>
            <person name="Gross H."/>
        </authorList>
    </citation>
    <scope>NUCLEOTIDE SEQUENCE [LARGE SCALE GENOMIC DNA]</scope>
    <source>
        <strain evidence="8 11">DSM 26639</strain>
    </source>
</reference>
<dbReference type="PANTHER" id="PTHR38459">
    <property type="entry name" value="PROPHAGE BACTOPRENOL-LINKED GLUCOSE TRANSLOCASE HOMOLOG"/>
    <property type="match status" value="1"/>
</dbReference>
<comment type="subcellular location">
    <subcellularLocation>
        <location evidence="1">Membrane</location>
        <topology evidence="1">Multi-pass membrane protein</topology>
    </subcellularLocation>
</comment>
<dbReference type="PANTHER" id="PTHR38459:SF1">
    <property type="entry name" value="PROPHAGE BACTOPRENOL-LINKED GLUCOSE TRANSLOCASE HOMOLOG"/>
    <property type="match status" value="1"/>
</dbReference>
<reference evidence="9" key="2">
    <citation type="submission" date="2019-07" db="EMBL/GenBank/DDBJ databases">
        <authorList>
            <person name="Whitman W."/>
            <person name="Huntemann M."/>
            <person name="Clum A."/>
            <person name="Pillay M."/>
            <person name="Palaniappan K."/>
            <person name="Varghese N."/>
            <person name="Mikhailova N."/>
            <person name="Stamatis D."/>
            <person name="Reddy T."/>
            <person name="Daum C."/>
            <person name="Shapiro N."/>
            <person name="Ivanova N."/>
            <person name="Kyrpides N."/>
            <person name="Woyke T."/>
        </authorList>
    </citation>
    <scope>NUCLEOTIDE SEQUENCE</scope>
    <source>
        <strain evidence="9">CGMCC 1.10685</strain>
    </source>
</reference>
<keyword evidence="5 6" id="KW-0472">Membrane</keyword>
<feature type="transmembrane region" description="Helical" evidence="6">
    <location>
        <begin position="7"/>
        <end position="33"/>
    </location>
</feature>
<dbReference type="EMBL" id="CP046904">
    <property type="protein sequence ID" value="QGZ38324.1"/>
    <property type="molecule type" value="Genomic_DNA"/>
</dbReference>
<evidence type="ECO:0000313" key="11">
    <source>
        <dbReference type="Proteomes" id="UP000437862"/>
    </source>
</evidence>
<dbReference type="OrthoDB" id="8562382at2"/>
<dbReference type="Proteomes" id="UP000315112">
    <property type="component" value="Unassembled WGS sequence"/>
</dbReference>
<feature type="transmembrane region" description="Helical" evidence="6">
    <location>
        <begin position="78"/>
        <end position="100"/>
    </location>
</feature>
<evidence type="ECO:0000256" key="3">
    <source>
        <dbReference type="ARBA" id="ARBA00022692"/>
    </source>
</evidence>
<dbReference type="InterPro" id="IPR051401">
    <property type="entry name" value="GtrA_CellWall_Glycosyl"/>
</dbReference>
<proteinExistence type="inferred from homology"/>
<organism evidence="9 10">
    <name type="scientific">Pseudoduganella flava</name>
    <dbReference type="NCBI Taxonomy" id="871742"/>
    <lineage>
        <taxon>Bacteria</taxon>
        <taxon>Pseudomonadati</taxon>
        <taxon>Pseudomonadota</taxon>
        <taxon>Betaproteobacteria</taxon>
        <taxon>Burkholderiales</taxon>
        <taxon>Oxalobacteraceae</taxon>
        <taxon>Telluria group</taxon>
        <taxon>Pseudoduganella</taxon>
    </lineage>
</organism>
<name>A0A562Q0E5_9BURK</name>
<evidence type="ECO:0000313" key="9">
    <source>
        <dbReference type="EMBL" id="TWI50137.1"/>
    </source>
</evidence>
<dbReference type="EMBL" id="VLKW01000002">
    <property type="protein sequence ID" value="TWI50137.1"/>
    <property type="molecule type" value="Genomic_DNA"/>
</dbReference>
<dbReference type="GO" id="GO:0000271">
    <property type="term" value="P:polysaccharide biosynthetic process"/>
    <property type="evidence" value="ECO:0007669"/>
    <property type="project" value="InterPro"/>
</dbReference>
<dbReference type="Proteomes" id="UP000437862">
    <property type="component" value="Chromosome"/>
</dbReference>
<keyword evidence="11" id="KW-1185">Reference proteome</keyword>
<comment type="similarity">
    <text evidence="2">Belongs to the GtrA family.</text>
</comment>
<evidence type="ECO:0000313" key="8">
    <source>
        <dbReference type="EMBL" id="QGZ38324.1"/>
    </source>
</evidence>
<feature type="domain" description="GtrA/DPMS transmembrane" evidence="7">
    <location>
        <begin position="9"/>
        <end position="128"/>
    </location>
</feature>
<dbReference type="GO" id="GO:0005886">
    <property type="term" value="C:plasma membrane"/>
    <property type="evidence" value="ECO:0007669"/>
    <property type="project" value="TreeGrafter"/>
</dbReference>
<evidence type="ECO:0000313" key="10">
    <source>
        <dbReference type="Proteomes" id="UP000315112"/>
    </source>
</evidence>
<evidence type="ECO:0000256" key="2">
    <source>
        <dbReference type="ARBA" id="ARBA00009399"/>
    </source>
</evidence>
<protein>
    <submittedName>
        <fullName evidence="8">GtrA family protein</fullName>
    </submittedName>
    <submittedName>
        <fullName evidence="9">Putative flippase GtrA</fullName>
    </submittedName>
</protein>
<sequence length="134" mass="14183">MGVPGQLLRFGVVGICAMAVHYVVVTSLLRFVAVPGRPAVLHANVLGFLCAFPVSYLGHRHATFAATGVPHHLAMRRFFATAVLGFLVNEGLLALLVTATRLDYRAALVIVLGTVAALTFVLARCWAFAAGQAP</sequence>
<evidence type="ECO:0000256" key="4">
    <source>
        <dbReference type="ARBA" id="ARBA00022989"/>
    </source>
</evidence>
<feature type="transmembrane region" description="Helical" evidence="6">
    <location>
        <begin position="39"/>
        <end position="57"/>
    </location>
</feature>
<evidence type="ECO:0000256" key="1">
    <source>
        <dbReference type="ARBA" id="ARBA00004141"/>
    </source>
</evidence>
<feature type="transmembrane region" description="Helical" evidence="6">
    <location>
        <begin position="106"/>
        <end position="129"/>
    </location>
</feature>
<keyword evidence="4 6" id="KW-1133">Transmembrane helix</keyword>
<evidence type="ECO:0000259" key="7">
    <source>
        <dbReference type="Pfam" id="PF04138"/>
    </source>
</evidence>